<accession>A0ABQ2SH25</accession>
<evidence type="ECO:0000256" key="1">
    <source>
        <dbReference type="SAM" id="Phobius"/>
    </source>
</evidence>
<feature type="transmembrane region" description="Helical" evidence="1">
    <location>
        <begin position="6"/>
        <end position="26"/>
    </location>
</feature>
<name>A0ABQ2SH25_9DEIO</name>
<keyword evidence="1" id="KW-0472">Membrane</keyword>
<gene>
    <name evidence="2" type="ORF">GCM10008961_21020</name>
</gene>
<evidence type="ECO:0008006" key="4">
    <source>
        <dbReference type="Google" id="ProtNLM"/>
    </source>
</evidence>
<dbReference type="Proteomes" id="UP000620633">
    <property type="component" value="Unassembled WGS sequence"/>
</dbReference>
<keyword evidence="3" id="KW-1185">Reference proteome</keyword>
<dbReference type="EMBL" id="BMQO01000008">
    <property type="protein sequence ID" value="GGS29057.1"/>
    <property type="molecule type" value="Genomic_DNA"/>
</dbReference>
<organism evidence="2 3">
    <name type="scientific">Deinococcus knuensis</name>
    <dbReference type="NCBI Taxonomy" id="1837380"/>
    <lineage>
        <taxon>Bacteria</taxon>
        <taxon>Thermotogati</taxon>
        <taxon>Deinococcota</taxon>
        <taxon>Deinococci</taxon>
        <taxon>Deinococcales</taxon>
        <taxon>Deinococcaceae</taxon>
        <taxon>Deinococcus</taxon>
    </lineage>
</organism>
<keyword evidence="1" id="KW-0812">Transmembrane</keyword>
<evidence type="ECO:0000313" key="3">
    <source>
        <dbReference type="Proteomes" id="UP000620633"/>
    </source>
</evidence>
<reference evidence="3" key="1">
    <citation type="journal article" date="2019" name="Int. J. Syst. Evol. Microbiol.">
        <title>The Global Catalogue of Microorganisms (GCM) 10K type strain sequencing project: providing services to taxonomists for standard genome sequencing and annotation.</title>
        <authorList>
            <consortium name="The Broad Institute Genomics Platform"/>
            <consortium name="The Broad Institute Genome Sequencing Center for Infectious Disease"/>
            <person name="Wu L."/>
            <person name="Ma J."/>
        </authorList>
    </citation>
    <scope>NUCLEOTIDE SEQUENCE [LARGE SCALE GENOMIC DNA]</scope>
    <source>
        <strain evidence="3">JCM 31406</strain>
    </source>
</reference>
<keyword evidence="1" id="KW-1133">Transmembrane helix</keyword>
<evidence type="ECO:0000313" key="2">
    <source>
        <dbReference type="EMBL" id="GGS29057.1"/>
    </source>
</evidence>
<comment type="caution">
    <text evidence="2">The sequence shown here is derived from an EMBL/GenBank/DDBJ whole genome shotgun (WGS) entry which is preliminary data.</text>
</comment>
<sequence length="78" mass="8402">MVTMSGLLTVAMVMVLAACAVLVAAVRARLSIRVRRMGRVLRGSAPPVRACGQNAWRGGRPAPGVPGRFRWPLHLKLN</sequence>
<protein>
    <recommendedName>
        <fullName evidence="4">Secreted protein</fullName>
    </recommendedName>
</protein>
<proteinExistence type="predicted"/>